<feature type="transmembrane region" description="Helical" evidence="1">
    <location>
        <begin position="7"/>
        <end position="23"/>
    </location>
</feature>
<reference evidence="2" key="1">
    <citation type="journal article" date="2014" name="Front. Microbiol.">
        <title>High frequency of phylogenetically diverse reductive dehalogenase-homologous genes in deep subseafloor sedimentary metagenomes.</title>
        <authorList>
            <person name="Kawai M."/>
            <person name="Futagami T."/>
            <person name="Toyoda A."/>
            <person name="Takaki Y."/>
            <person name="Nishi S."/>
            <person name="Hori S."/>
            <person name="Arai W."/>
            <person name="Tsubouchi T."/>
            <person name="Morono Y."/>
            <person name="Uchiyama I."/>
            <person name="Ito T."/>
            <person name="Fujiyama A."/>
            <person name="Inagaki F."/>
            <person name="Takami H."/>
        </authorList>
    </citation>
    <scope>NUCLEOTIDE SEQUENCE</scope>
    <source>
        <strain evidence="2">Expedition CK06-06</strain>
    </source>
</reference>
<feature type="transmembrane region" description="Helical" evidence="1">
    <location>
        <begin position="96"/>
        <end position="115"/>
    </location>
</feature>
<organism evidence="2">
    <name type="scientific">marine sediment metagenome</name>
    <dbReference type="NCBI Taxonomy" id="412755"/>
    <lineage>
        <taxon>unclassified sequences</taxon>
        <taxon>metagenomes</taxon>
        <taxon>ecological metagenomes</taxon>
    </lineage>
</organism>
<evidence type="ECO:0000256" key="1">
    <source>
        <dbReference type="SAM" id="Phobius"/>
    </source>
</evidence>
<comment type="caution">
    <text evidence="2">The sequence shown here is derived from an EMBL/GenBank/DDBJ whole genome shotgun (WGS) entry which is preliminary data.</text>
</comment>
<dbReference type="AlphaFoldDB" id="X1G5E4"/>
<keyword evidence="1" id="KW-1133">Transmembrane helix</keyword>
<dbReference type="EMBL" id="BARU01011007">
    <property type="protein sequence ID" value="GAH40035.1"/>
    <property type="molecule type" value="Genomic_DNA"/>
</dbReference>
<name>X1G5E4_9ZZZZ</name>
<feature type="non-terminal residue" evidence="2">
    <location>
        <position position="116"/>
    </location>
</feature>
<evidence type="ECO:0000313" key="2">
    <source>
        <dbReference type="EMBL" id="GAH40035.1"/>
    </source>
</evidence>
<accession>X1G5E4</accession>
<keyword evidence="1" id="KW-0472">Membrane</keyword>
<feature type="transmembrane region" description="Helical" evidence="1">
    <location>
        <begin position="35"/>
        <end position="56"/>
    </location>
</feature>
<keyword evidence="1" id="KW-0812">Transmembrane</keyword>
<gene>
    <name evidence="2" type="ORF">S03H2_20802</name>
</gene>
<proteinExistence type="predicted"/>
<sequence length="116" mass="12826">MFNFFDVIASGLLVAYIFPYIQLEIGVNVVDLKVIILLLFAVVLGLIIGQFGLAHWGDKKVQNGDLSGRVKVAVICSILNLPFLLFAFAMSPNVTSSTFFFGALLVNDVVFWVLWL</sequence>
<feature type="transmembrane region" description="Helical" evidence="1">
    <location>
        <begin position="68"/>
        <end position="90"/>
    </location>
</feature>
<protein>
    <submittedName>
        <fullName evidence="2">Uncharacterized protein</fullName>
    </submittedName>
</protein>